<feature type="region of interest" description="Disordered" evidence="1">
    <location>
        <begin position="226"/>
        <end position="245"/>
    </location>
</feature>
<proteinExistence type="predicted"/>
<feature type="compositionally biased region" description="Polar residues" evidence="1">
    <location>
        <begin position="13"/>
        <end position="25"/>
    </location>
</feature>
<evidence type="ECO:0000313" key="3">
    <source>
        <dbReference type="Proteomes" id="UP000184499"/>
    </source>
</evidence>
<accession>A0A1L9UH12</accession>
<organism evidence="2 3">
    <name type="scientific">Aspergillus brasiliensis (strain CBS 101740 / IMI 381727 / IBT 21946)</name>
    <dbReference type="NCBI Taxonomy" id="767769"/>
    <lineage>
        <taxon>Eukaryota</taxon>
        <taxon>Fungi</taxon>
        <taxon>Dikarya</taxon>
        <taxon>Ascomycota</taxon>
        <taxon>Pezizomycotina</taxon>
        <taxon>Eurotiomycetes</taxon>
        <taxon>Eurotiomycetidae</taxon>
        <taxon>Eurotiales</taxon>
        <taxon>Aspergillaceae</taxon>
        <taxon>Aspergillus</taxon>
        <taxon>Aspergillus subgen. Circumdati</taxon>
    </lineage>
</organism>
<dbReference type="OrthoDB" id="10041966at2759"/>
<protein>
    <recommendedName>
        <fullName evidence="4">Phosphoribulokinase/uridine kinase domain-containing protein</fullName>
    </recommendedName>
</protein>
<dbReference type="InterPro" id="IPR027417">
    <property type="entry name" value="P-loop_NTPase"/>
</dbReference>
<dbReference type="CDD" id="cd02024">
    <property type="entry name" value="NRK1"/>
    <property type="match status" value="1"/>
</dbReference>
<reference evidence="3" key="1">
    <citation type="journal article" date="2017" name="Genome Biol.">
        <title>Comparative genomics reveals high biological diversity and specific adaptations in the industrially and medically important fungal genus Aspergillus.</title>
        <authorList>
            <person name="de Vries R.P."/>
            <person name="Riley R."/>
            <person name="Wiebenga A."/>
            <person name="Aguilar-Osorio G."/>
            <person name="Amillis S."/>
            <person name="Uchima C.A."/>
            <person name="Anderluh G."/>
            <person name="Asadollahi M."/>
            <person name="Askin M."/>
            <person name="Barry K."/>
            <person name="Battaglia E."/>
            <person name="Bayram O."/>
            <person name="Benocci T."/>
            <person name="Braus-Stromeyer S.A."/>
            <person name="Caldana C."/>
            <person name="Canovas D."/>
            <person name="Cerqueira G.C."/>
            <person name="Chen F."/>
            <person name="Chen W."/>
            <person name="Choi C."/>
            <person name="Clum A."/>
            <person name="Dos Santos R.A."/>
            <person name="Damasio A.R."/>
            <person name="Diallinas G."/>
            <person name="Emri T."/>
            <person name="Fekete E."/>
            <person name="Flipphi M."/>
            <person name="Freyberg S."/>
            <person name="Gallo A."/>
            <person name="Gournas C."/>
            <person name="Habgood R."/>
            <person name="Hainaut M."/>
            <person name="Harispe M.L."/>
            <person name="Henrissat B."/>
            <person name="Hilden K.S."/>
            <person name="Hope R."/>
            <person name="Hossain A."/>
            <person name="Karabika E."/>
            <person name="Karaffa L."/>
            <person name="Karanyi Z."/>
            <person name="Krasevec N."/>
            <person name="Kuo A."/>
            <person name="Kusch H."/>
            <person name="LaButti K."/>
            <person name="Lagendijk E.L."/>
            <person name="Lapidus A."/>
            <person name="Levasseur A."/>
            <person name="Lindquist E."/>
            <person name="Lipzen A."/>
            <person name="Logrieco A.F."/>
            <person name="MacCabe A."/>
            <person name="Maekelae M.R."/>
            <person name="Malavazi I."/>
            <person name="Melin P."/>
            <person name="Meyer V."/>
            <person name="Mielnichuk N."/>
            <person name="Miskei M."/>
            <person name="Molnar A.P."/>
            <person name="Mule G."/>
            <person name="Ngan C.Y."/>
            <person name="Orejas M."/>
            <person name="Orosz E."/>
            <person name="Ouedraogo J.P."/>
            <person name="Overkamp K.M."/>
            <person name="Park H.-S."/>
            <person name="Perrone G."/>
            <person name="Piumi F."/>
            <person name="Punt P.J."/>
            <person name="Ram A.F."/>
            <person name="Ramon A."/>
            <person name="Rauscher S."/>
            <person name="Record E."/>
            <person name="Riano-Pachon D.M."/>
            <person name="Robert V."/>
            <person name="Roehrig J."/>
            <person name="Ruller R."/>
            <person name="Salamov A."/>
            <person name="Salih N.S."/>
            <person name="Samson R.A."/>
            <person name="Sandor E."/>
            <person name="Sanguinetti M."/>
            <person name="Schuetze T."/>
            <person name="Sepcic K."/>
            <person name="Shelest E."/>
            <person name="Sherlock G."/>
            <person name="Sophianopoulou V."/>
            <person name="Squina F.M."/>
            <person name="Sun H."/>
            <person name="Susca A."/>
            <person name="Todd R.B."/>
            <person name="Tsang A."/>
            <person name="Unkles S.E."/>
            <person name="van de Wiele N."/>
            <person name="van Rossen-Uffink D."/>
            <person name="Oliveira J.V."/>
            <person name="Vesth T.C."/>
            <person name="Visser J."/>
            <person name="Yu J.-H."/>
            <person name="Zhou M."/>
            <person name="Andersen M.R."/>
            <person name="Archer D.B."/>
            <person name="Baker S.E."/>
            <person name="Benoit I."/>
            <person name="Brakhage A.A."/>
            <person name="Braus G.H."/>
            <person name="Fischer R."/>
            <person name="Frisvad J.C."/>
            <person name="Goldman G.H."/>
            <person name="Houbraken J."/>
            <person name="Oakley B."/>
            <person name="Pocsi I."/>
            <person name="Scazzocchio C."/>
            <person name="Seiboth B."/>
            <person name="vanKuyk P.A."/>
            <person name="Wortman J."/>
            <person name="Dyer P.S."/>
            <person name="Grigoriev I.V."/>
        </authorList>
    </citation>
    <scope>NUCLEOTIDE SEQUENCE [LARGE SCALE GENOMIC DNA]</scope>
    <source>
        <strain evidence="3">CBS 101740 / IMI 381727 / IBT 21946</strain>
    </source>
</reference>
<dbReference type="RefSeq" id="XP_067478217.1">
    <property type="nucleotide sequence ID" value="XM_067625073.1"/>
</dbReference>
<evidence type="ECO:0000313" key="2">
    <source>
        <dbReference type="EMBL" id="OJJ70969.1"/>
    </source>
</evidence>
<dbReference type="Proteomes" id="UP000184499">
    <property type="component" value="Unassembled WGS sequence"/>
</dbReference>
<evidence type="ECO:0008006" key="4">
    <source>
        <dbReference type="Google" id="ProtNLM"/>
    </source>
</evidence>
<dbReference type="Gene3D" id="3.40.50.300">
    <property type="entry name" value="P-loop containing nucleotide triphosphate hydrolases"/>
    <property type="match status" value="1"/>
</dbReference>
<name>A0A1L9UH12_ASPBC</name>
<feature type="region of interest" description="Disordered" evidence="1">
    <location>
        <begin position="1"/>
        <end position="25"/>
    </location>
</feature>
<feature type="region of interest" description="Disordered" evidence="1">
    <location>
        <begin position="149"/>
        <end position="169"/>
    </location>
</feature>
<sequence length="357" mass="39604">MPPPPPPQKQKPNTTIIAISGPSSSGKTTLARLLQRIFSKLVVTPQTTNTNLRTFIVHEDDFYHPDDKIPLIPHPRDPTTQIQNWDTLSALDIPFLSAALSYIHEHGHLPPGLRSKEDLNDVAESGVSEEVVDRMREVVRGRVPDYYLLDTTNSSDSSGDGSGSEEGERDGVRTIVFLEGFLLFAPPKEEDPDHGLRDVHDKMDVRLFLPARYDNVKERREGRSGYVTIGPAPVQEGAGGSTELPQRGSVEMDLEAEDDRPPQNFWEDPPGYVDDIVWPNYVQDHAWLLLPEGEGAAQTTWRNADTQELVRRVGQGVNLRLDAGVTVAPGQGEASMTDILEWAVEEVLKHIAETEGQ</sequence>
<dbReference type="AlphaFoldDB" id="A0A1L9UH12"/>
<dbReference type="GeneID" id="93577561"/>
<dbReference type="EMBL" id="KV878685">
    <property type="protein sequence ID" value="OJJ70969.1"/>
    <property type="molecule type" value="Genomic_DNA"/>
</dbReference>
<dbReference type="VEuPathDB" id="FungiDB:ASPBRDRAFT_43856"/>
<dbReference type="SUPFAM" id="SSF52540">
    <property type="entry name" value="P-loop containing nucleoside triphosphate hydrolases"/>
    <property type="match status" value="1"/>
</dbReference>
<keyword evidence="3" id="KW-1185">Reference proteome</keyword>
<dbReference type="OMA" id="RPVHDQI"/>
<dbReference type="STRING" id="767769.A0A1L9UH12"/>
<dbReference type="PANTHER" id="PTHR10285">
    <property type="entry name" value="URIDINE KINASE"/>
    <property type="match status" value="1"/>
</dbReference>
<evidence type="ECO:0000256" key="1">
    <source>
        <dbReference type="SAM" id="MobiDB-lite"/>
    </source>
</evidence>
<gene>
    <name evidence="2" type="ORF">ASPBRDRAFT_43856</name>
</gene>